<dbReference type="EMBL" id="PDCK01000040">
    <property type="protein sequence ID" value="PRQ49304.1"/>
    <property type="molecule type" value="Genomic_DNA"/>
</dbReference>
<dbReference type="Gramene" id="PRQ49304">
    <property type="protein sequence ID" value="PRQ49304"/>
    <property type="gene ID" value="RchiOBHm_Chr2g0120421"/>
</dbReference>
<dbReference type="AlphaFoldDB" id="A0A2P6RFX1"/>
<dbReference type="Gramene" id="PRQ45338">
    <property type="protein sequence ID" value="PRQ45338"/>
    <property type="gene ID" value="RchiOBHm_Chr3g0490201"/>
</dbReference>
<reference evidence="1 3" key="1">
    <citation type="journal article" date="2018" name="Nat. Genet.">
        <title>The Rosa genome provides new insights in the design of modern roses.</title>
        <authorList>
            <person name="Bendahmane M."/>
        </authorList>
    </citation>
    <scope>NUCLEOTIDE SEQUENCE [LARGE SCALE GENOMIC DNA]</scope>
    <source>
        <strain evidence="3">cv. Old Blush</strain>
    </source>
</reference>
<dbReference type="EMBL" id="PDCK01000041">
    <property type="protein sequence ID" value="PRQ45338.1"/>
    <property type="molecule type" value="Genomic_DNA"/>
</dbReference>
<organism evidence="1 3">
    <name type="scientific">Rosa chinensis</name>
    <name type="common">China rose</name>
    <dbReference type="NCBI Taxonomy" id="74649"/>
    <lineage>
        <taxon>Eukaryota</taxon>
        <taxon>Viridiplantae</taxon>
        <taxon>Streptophyta</taxon>
        <taxon>Embryophyta</taxon>
        <taxon>Tracheophyta</taxon>
        <taxon>Spermatophyta</taxon>
        <taxon>Magnoliopsida</taxon>
        <taxon>eudicotyledons</taxon>
        <taxon>Gunneridae</taxon>
        <taxon>Pentapetalae</taxon>
        <taxon>rosids</taxon>
        <taxon>fabids</taxon>
        <taxon>Rosales</taxon>
        <taxon>Rosaceae</taxon>
        <taxon>Rosoideae</taxon>
        <taxon>Rosoideae incertae sedis</taxon>
        <taxon>Rosa</taxon>
    </lineage>
</organism>
<protein>
    <submittedName>
        <fullName evidence="1">Uncharacterized protein</fullName>
    </submittedName>
</protein>
<comment type="caution">
    <text evidence="1">The sequence shown here is derived from an EMBL/GenBank/DDBJ whole genome shotgun (WGS) entry which is preliminary data.</text>
</comment>
<accession>A0A2P6RFX1</accession>
<evidence type="ECO:0000313" key="2">
    <source>
        <dbReference type="EMBL" id="PRQ49304.1"/>
    </source>
</evidence>
<name>A0A2P6RFX1_ROSCH</name>
<dbReference type="Proteomes" id="UP000238479">
    <property type="component" value="Chromosome 2"/>
</dbReference>
<keyword evidence="3" id="KW-1185">Reference proteome</keyword>
<evidence type="ECO:0000313" key="3">
    <source>
        <dbReference type="Proteomes" id="UP000238479"/>
    </source>
</evidence>
<dbReference type="Proteomes" id="UP000238479">
    <property type="component" value="Chromosome 3"/>
</dbReference>
<sequence>MYAKQRSHLLSVILKIYEILWLPERVNIFLVSEQVKFSYPEVKGYNLHYGFILSLLINYNEIGMR</sequence>
<evidence type="ECO:0000313" key="1">
    <source>
        <dbReference type="EMBL" id="PRQ45338.1"/>
    </source>
</evidence>
<gene>
    <name evidence="2" type="ORF">RchiOBHm_Chr2g0120421</name>
    <name evidence="1" type="ORF">RchiOBHm_Chr3g0490201</name>
</gene>
<proteinExistence type="predicted"/>